<sequence length="265" mass="29292">MIVKKKVNVNNCSNMGVCTNFAKCLLMTTGACYLVSAGVLSYIGIWVFSTYDHFDEIADSSLTLLPASIILAASVFMCIVGILACIAAFKNHKVLLAVFFCLILLVFIGEILAGVLGYVYRSKVNGILNDNLNDALNNYNVTSYKEQIDYMQHEFHCCGVNNATDWTNSAFWKHNHTVPESCCKPTTGNATCTPKLDSDDIYHEGCLSKLKKEFRKNLIYIATAAVVLALIQFLAIMSTCILVCRTQDERTYETLNEESGGGLRV</sequence>
<keyword evidence="9" id="KW-1185">Reference proteome</keyword>
<evidence type="ECO:0000256" key="2">
    <source>
        <dbReference type="ARBA" id="ARBA00006840"/>
    </source>
</evidence>
<keyword evidence="3 7" id="KW-0812">Transmembrane</keyword>
<evidence type="ECO:0000256" key="4">
    <source>
        <dbReference type="ARBA" id="ARBA00022989"/>
    </source>
</evidence>
<reference evidence="8 9" key="1">
    <citation type="journal article" date="2021" name="Elife">
        <title>Chloroplast acquisition without the gene transfer in kleptoplastic sea slugs, Plakobranchus ocellatus.</title>
        <authorList>
            <person name="Maeda T."/>
            <person name="Takahashi S."/>
            <person name="Yoshida T."/>
            <person name="Shimamura S."/>
            <person name="Takaki Y."/>
            <person name="Nagai Y."/>
            <person name="Toyoda A."/>
            <person name="Suzuki Y."/>
            <person name="Arimoto A."/>
            <person name="Ishii H."/>
            <person name="Satoh N."/>
            <person name="Nishiyama T."/>
            <person name="Hasebe M."/>
            <person name="Maruyama T."/>
            <person name="Minagawa J."/>
            <person name="Obokata J."/>
            <person name="Shigenobu S."/>
        </authorList>
    </citation>
    <scope>NUCLEOTIDE SEQUENCE [LARGE SCALE GENOMIC DNA]</scope>
</reference>
<comment type="similarity">
    <text evidence="2 7">Belongs to the tetraspanin (TM4SF) family.</text>
</comment>
<dbReference type="Gene3D" id="1.10.1450.10">
    <property type="entry name" value="Tetraspanin"/>
    <property type="match status" value="1"/>
</dbReference>
<name>A0AAV4AJC5_9GAST</name>
<feature type="transmembrane region" description="Helical" evidence="7">
    <location>
        <begin position="218"/>
        <end position="244"/>
    </location>
</feature>
<dbReference type="Pfam" id="PF00335">
    <property type="entry name" value="Tetraspanin"/>
    <property type="match status" value="1"/>
</dbReference>
<evidence type="ECO:0000256" key="5">
    <source>
        <dbReference type="ARBA" id="ARBA00023136"/>
    </source>
</evidence>
<evidence type="ECO:0000256" key="6">
    <source>
        <dbReference type="PIRSR" id="PIRSR002419-1"/>
    </source>
</evidence>
<dbReference type="AlphaFoldDB" id="A0AAV4AJC5"/>
<dbReference type="Proteomes" id="UP000735302">
    <property type="component" value="Unassembled WGS sequence"/>
</dbReference>
<keyword evidence="5 7" id="KW-0472">Membrane</keyword>
<dbReference type="PANTHER" id="PTHR19282:SF544">
    <property type="entry name" value="TETRASPANIN"/>
    <property type="match status" value="1"/>
</dbReference>
<dbReference type="InterPro" id="IPR000301">
    <property type="entry name" value="Tetraspanin_animals"/>
</dbReference>
<comment type="subcellular location">
    <subcellularLocation>
        <location evidence="1 7">Membrane</location>
        <topology evidence="1 7">Multi-pass membrane protein</topology>
    </subcellularLocation>
</comment>
<feature type="disulfide bond" evidence="6">
    <location>
        <begin position="158"/>
        <end position="182"/>
    </location>
</feature>
<gene>
    <name evidence="8" type="ORF">PoB_003303900</name>
</gene>
<dbReference type="SUPFAM" id="SSF48652">
    <property type="entry name" value="Tetraspanin"/>
    <property type="match status" value="1"/>
</dbReference>
<proteinExistence type="inferred from homology"/>
<dbReference type="InterPro" id="IPR008952">
    <property type="entry name" value="Tetraspanin_EC2_sf"/>
</dbReference>
<dbReference type="GO" id="GO:0005886">
    <property type="term" value="C:plasma membrane"/>
    <property type="evidence" value="ECO:0007669"/>
    <property type="project" value="TreeGrafter"/>
</dbReference>
<evidence type="ECO:0000313" key="9">
    <source>
        <dbReference type="Proteomes" id="UP000735302"/>
    </source>
</evidence>
<evidence type="ECO:0000313" key="8">
    <source>
        <dbReference type="EMBL" id="GFO06534.1"/>
    </source>
</evidence>
<dbReference type="InterPro" id="IPR018499">
    <property type="entry name" value="Tetraspanin/Peripherin"/>
</dbReference>
<feature type="transmembrane region" description="Helical" evidence="7">
    <location>
        <begin position="21"/>
        <end position="48"/>
    </location>
</feature>
<evidence type="ECO:0000256" key="7">
    <source>
        <dbReference type="RuleBase" id="RU361218"/>
    </source>
</evidence>
<feature type="transmembrane region" description="Helical" evidence="7">
    <location>
        <begin position="68"/>
        <end position="89"/>
    </location>
</feature>
<keyword evidence="6" id="KW-1015">Disulfide bond</keyword>
<keyword evidence="4 7" id="KW-1133">Transmembrane helix</keyword>
<feature type="transmembrane region" description="Helical" evidence="7">
    <location>
        <begin position="96"/>
        <end position="120"/>
    </location>
</feature>
<organism evidence="8 9">
    <name type="scientific">Plakobranchus ocellatus</name>
    <dbReference type="NCBI Taxonomy" id="259542"/>
    <lineage>
        <taxon>Eukaryota</taxon>
        <taxon>Metazoa</taxon>
        <taxon>Spiralia</taxon>
        <taxon>Lophotrochozoa</taxon>
        <taxon>Mollusca</taxon>
        <taxon>Gastropoda</taxon>
        <taxon>Heterobranchia</taxon>
        <taxon>Euthyneura</taxon>
        <taxon>Panpulmonata</taxon>
        <taxon>Sacoglossa</taxon>
        <taxon>Placobranchoidea</taxon>
        <taxon>Plakobranchidae</taxon>
        <taxon>Plakobranchus</taxon>
    </lineage>
</organism>
<evidence type="ECO:0000256" key="1">
    <source>
        <dbReference type="ARBA" id="ARBA00004141"/>
    </source>
</evidence>
<protein>
    <recommendedName>
        <fullName evidence="7">Tetraspanin</fullName>
    </recommendedName>
</protein>
<dbReference type="PIRSF" id="PIRSF002419">
    <property type="entry name" value="Tetraspanin"/>
    <property type="match status" value="1"/>
</dbReference>
<accession>A0AAV4AJC5</accession>
<dbReference type="PRINTS" id="PR00259">
    <property type="entry name" value="TMFOUR"/>
</dbReference>
<comment type="caution">
    <text evidence="8">The sequence shown here is derived from an EMBL/GenBank/DDBJ whole genome shotgun (WGS) entry which is preliminary data.</text>
</comment>
<dbReference type="PANTHER" id="PTHR19282">
    <property type="entry name" value="TETRASPANIN"/>
    <property type="match status" value="1"/>
</dbReference>
<dbReference type="EMBL" id="BLXT01003778">
    <property type="protein sequence ID" value="GFO06534.1"/>
    <property type="molecule type" value="Genomic_DNA"/>
</dbReference>
<evidence type="ECO:0000256" key="3">
    <source>
        <dbReference type="ARBA" id="ARBA00022692"/>
    </source>
</evidence>